<gene>
    <name evidence="1" type="ORF">LMG28614_03549</name>
</gene>
<evidence type="ECO:0000313" key="2">
    <source>
        <dbReference type="Proteomes" id="UP000494365"/>
    </source>
</evidence>
<accession>A0A6S7CLA2</accession>
<dbReference type="Proteomes" id="UP000494365">
    <property type="component" value="Unassembled WGS sequence"/>
</dbReference>
<keyword evidence="2" id="KW-1185">Reference proteome</keyword>
<name>A0A6S7CLA2_9BURK</name>
<sequence length="56" mass="6083">MVFARPPIRLKKKGCCRKGETPPQAMPAAGLAVMLQSFQSWRLPSSLSPLTTTPVT</sequence>
<dbReference type="AlphaFoldDB" id="A0A6S7CLA2"/>
<dbReference type="EMBL" id="CADIKK010000015">
    <property type="protein sequence ID" value="CAB3792538.1"/>
    <property type="molecule type" value="Genomic_DNA"/>
</dbReference>
<evidence type="ECO:0000313" key="1">
    <source>
        <dbReference type="EMBL" id="CAB3792538.1"/>
    </source>
</evidence>
<proteinExistence type="predicted"/>
<organism evidence="1 2">
    <name type="scientific">Paraburkholderia ultramafica</name>
    <dbReference type="NCBI Taxonomy" id="1544867"/>
    <lineage>
        <taxon>Bacteria</taxon>
        <taxon>Pseudomonadati</taxon>
        <taxon>Pseudomonadota</taxon>
        <taxon>Betaproteobacteria</taxon>
        <taxon>Burkholderiales</taxon>
        <taxon>Burkholderiaceae</taxon>
        <taxon>Paraburkholderia</taxon>
    </lineage>
</organism>
<reference evidence="1 2" key="1">
    <citation type="submission" date="2020-04" db="EMBL/GenBank/DDBJ databases">
        <authorList>
            <person name="De Canck E."/>
        </authorList>
    </citation>
    <scope>NUCLEOTIDE SEQUENCE [LARGE SCALE GENOMIC DNA]</scope>
    <source>
        <strain evidence="1 2">LMG 28614</strain>
    </source>
</reference>
<protein>
    <submittedName>
        <fullName evidence="1">Uncharacterized protein</fullName>
    </submittedName>
</protein>